<accession>A0A8I0G8K5</accession>
<dbReference type="EMBL" id="JACRUO010000001">
    <property type="protein sequence ID" value="MBD3689867.1"/>
    <property type="molecule type" value="Genomic_DNA"/>
</dbReference>
<dbReference type="RefSeq" id="WP_191071887.1">
    <property type="nucleotide sequence ID" value="NZ_CP060506.1"/>
</dbReference>
<dbReference type="AlphaFoldDB" id="A0A8I0G8K5"/>
<keyword evidence="2" id="KW-1185">Reference proteome</keyword>
<dbReference type="Proteomes" id="UP000627538">
    <property type="component" value="Unassembled WGS sequence"/>
</dbReference>
<dbReference type="InterPro" id="IPR057369">
    <property type="entry name" value="VG15"/>
</dbReference>
<reference evidence="1 2" key="1">
    <citation type="submission" date="2020-08" db="EMBL/GenBank/DDBJ databases">
        <title>Winkia gen. nov., sp. nov., isolated from faeces of the Anser albifrons in China.</title>
        <authorList>
            <person name="Liu Q."/>
        </authorList>
    </citation>
    <scope>NUCLEOTIDE SEQUENCE [LARGE SCALE GENOMIC DNA]</scope>
    <source>
        <strain evidence="1 2">C62</strain>
    </source>
</reference>
<protein>
    <submittedName>
        <fullName evidence="1">Uncharacterized protein</fullName>
    </submittedName>
</protein>
<sequence>MDAQLAAEVQSTLVKARKWWHSEGATAQDQRAALAGYIRDHVAVGPAHRAENAALNYLVKHRAGTPYTLTTPTAVAITPEEISYHIGATAAALEEFADRPDRFLRELDAIISRLIMTRARQTVRVNAARIGAKYARIPEAGACYWCLMLASRGAVYESIEKAQRNSTGDSYHPHCRCSVGEVHSDALSSLPTRTRKCVQFRKKFKPTGYEGWRALVASGQFTETTGITSTTRLEAIARELKARNRAKAAEGLALAEDFKKSLSEVAAGRGGGRLVETVTRFRPGVLSGDQLRDVFASLGEVPRGPGTPIHRLFTSGEGPAPREWFDFVRHDPTRLDRLGPHRVQAGFAPVVWDDLELPETGAPEPTWENLYVNAYGKWEKRRKQWRLYGGHLVMPAPPDGANLVLTKSICPPGWTEDDLTVAAFLSLDDPQWRINGTPRHADRRVLRREMYGVIFEHAYYIREDGAGQDFAHCMPLCGDTVRATQPGAWAPFDLKALTTRDKIEWQYEHHG</sequence>
<proteinExistence type="predicted"/>
<evidence type="ECO:0000313" key="1">
    <source>
        <dbReference type="EMBL" id="MBD3689867.1"/>
    </source>
</evidence>
<gene>
    <name evidence="1" type="ORF">H8R10_06470</name>
</gene>
<organism evidence="1 2">
    <name type="scientific">Nanchangia anserum</name>
    <dbReference type="NCBI Taxonomy" id="2692125"/>
    <lineage>
        <taxon>Bacteria</taxon>
        <taxon>Bacillati</taxon>
        <taxon>Actinomycetota</taxon>
        <taxon>Actinomycetes</taxon>
        <taxon>Actinomycetales</taxon>
        <taxon>Actinomycetaceae</taxon>
        <taxon>Nanchangia</taxon>
    </lineage>
</organism>
<name>A0A8I0G8K5_9ACTO</name>
<comment type="caution">
    <text evidence="1">The sequence shown here is derived from an EMBL/GenBank/DDBJ whole genome shotgun (WGS) entry which is preliminary data.</text>
</comment>
<dbReference type="Pfam" id="PF25310">
    <property type="entry name" value="VG15"/>
    <property type="match status" value="1"/>
</dbReference>
<evidence type="ECO:0000313" key="2">
    <source>
        <dbReference type="Proteomes" id="UP000627538"/>
    </source>
</evidence>